<feature type="active site" evidence="3">
    <location>
        <position position="328"/>
    </location>
</feature>
<dbReference type="AlphaFoldDB" id="A0A6N9H4I0"/>
<dbReference type="PROSITE" id="PS00687">
    <property type="entry name" value="ALDEHYDE_DEHYDR_GLU"/>
    <property type="match status" value="1"/>
</dbReference>
<comment type="similarity">
    <text evidence="1 4">Belongs to the aldehyde dehydrogenase family.</text>
</comment>
<evidence type="ECO:0000256" key="2">
    <source>
        <dbReference type="ARBA" id="ARBA00023002"/>
    </source>
</evidence>
<evidence type="ECO:0000313" key="6">
    <source>
        <dbReference type="EMBL" id="MYM18819.1"/>
    </source>
</evidence>
<organism evidence="6 7">
    <name type="scientific">Brevibacterium rongguiense</name>
    <dbReference type="NCBI Taxonomy" id="2695267"/>
    <lineage>
        <taxon>Bacteria</taxon>
        <taxon>Bacillati</taxon>
        <taxon>Actinomycetota</taxon>
        <taxon>Actinomycetes</taxon>
        <taxon>Micrococcales</taxon>
        <taxon>Brevibacteriaceae</taxon>
        <taxon>Brevibacterium</taxon>
    </lineage>
</organism>
<dbReference type="FunFam" id="3.40.309.10:FF:000009">
    <property type="entry name" value="Aldehyde dehydrogenase A"/>
    <property type="match status" value="1"/>
</dbReference>
<evidence type="ECO:0000256" key="3">
    <source>
        <dbReference type="PROSITE-ProRule" id="PRU10007"/>
    </source>
</evidence>
<sequence length="589" mass="62244">MNRIFSRYKSLLQLKDPIRTYRTAETVANGWPSALGLPQPIVQGVTAAPPRRPCGGHASRAARVVFAARGRRPRPPRSPPVRSSVHLINGDLVEGHGPAYTPVNPATGTQRESYRLADASDVDAAVAAAKAAYPAWKRALPAERSTALGELARLMGEHAEELARLESEQTGKSIRLATEFDVPGSADNAAFFSGAARQLAGLSAGTYWENSTSMIRREPLGVVGSISPWNYPLQMAAWKIFPAVAAGNTIVLKTSEMTPGTTLLLGRLALEAGFPAGVINVIAGDGRTAGEALIAHPDVVMSSFTGSTAVGRRVMEVASAKGSRVHLELGGKAPFVVFADADLEAAARGAVAGSIINGGQDCTAATRAIVHSSLYEAFTARVAELMDGVRVGDPSDPATDLGSLISVAHRDRVAGFVDRARAAGATIAAGGTIPEGTPGTREDTAYYRPTLITGIGTDAEVWREEIFGPVLIAMAFEDDDEAIALANDTPYGLAASAWTGQTNRALRAAAEIEAGTVWVNEHIPIVSEMPHGGYKASGFGKDMSQYSFDEYTQIKHVLIDQSPGPKKEWQDIVFTAAQAPRDQDGADER</sequence>
<dbReference type="FunFam" id="3.40.605.10:FF:000001">
    <property type="entry name" value="Aldehyde dehydrogenase 1"/>
    <property type="match status" value="1"/>
</dbReference>
<dbReference type="Pfam" id="PF00171">
    <property type="entry name" value="Aldedh"/>
    <property type="match status" value="1"/>
</dbReference>
<dbReference type="Proteomes" id="UP000469215">
    <property type="component" value="Unassembled WGS sequence"/>
</dbReference>
<dbReference type="Gene3D" id="3.40.605.10">
    <property type="entry name" value="Aldehyde Dehydrogenase, Chain A, domain 1"/>
    <property type="match status" value="1"/>
</dbReference>
<keyword evidence="7" id="KW-1185">Reference proteome</keyword>
<comment type="caution">
    <text evidence="6">The sequence shown here is derived from an EMBL/GenBank/DDBJ whole genome shotgun (WGS) entry which is preliminary data.</text>
</comment>
<keyword evidence="2 4" id="KW-0560">Oxidoreductase</keyword>
<protein>
    <submittedName>
        <fullName evidence="6">Aldehyde dehydrogenase family protein</fullName>
    </submittedName>
</protein>
<dbReference type="Gene3D" id="3.40.309.10">
    <property type="entry name" value="Aldehyde Dehydrogenase, Chain A, domain 2"/>
    <property type="match status" value="1"/>
</dbReference>
<dbReference type="InterPro" id="IPR016161">
    <property type="entry name" value="Ald_DH/histidinol_DH"/>
</dbReference>
<dbReference type="GO" id="GO:0016620">
    <property type="term" value="F:oxidoreductase activity, acting on the aldehyde or oxo group of donors, NAD or NADP as acceptor"/>
    <property type="evidence" value="ECO:0007669"/>
    <property type="project" value="InterPro"/>
</dbReference>
<name>A0A6N9H4I0_9MICO</name>
<dbReference type="InterPro" id="IPR015590">
    <property type="entry name" value="Aldehyde_DH_dom"/>
</dbReference>
<dbReference type="EMBL" id="WWEQ01000005">
    <property type="protein sequence ID" value="MYM18819.1"/>
    <property type="molecule type" value="Genomic_DNA"/>
</dbReference>
<dbReference type="InterPro" id="IPR029510">
    <property type="entry name" value="Ald_DH_CS_GLU"/>
</dbReference>
<dbReference type="NCBIfam" id="NF010000">
    <property type="entry name" value="PRK13473.1"/>
    <property type="match status" value="1"/>
</dbReference>
<accession>A0A6N9H4I0</accession>
<feature type="domain" description="Aldehyde dehydrogenase" evidence="5">
    <location>
        <begin position="99"/>
        <end position="557"/>
    </location>
</feature>
<evidence type="ECO:0000256" key="1">
    <source>
        <dbReference type="ARBA" id="ARBA00009986"/>
    </source>
</evidence>
<reference evidence="6 7" key="1">
    <citation type="submission" date="2020-01" db="EMBL/GenBank/DDBJ databases">
        <authorList>
            <person name="Deng T."/>
        </authorList>
    </citation>
    <scope>NUCLEOTIDE SEQUENCE [LARGE SCALE GENOMIC DNA]</scope>
    <source>
        <strain evidence="6 7">5221</strain>
    </source>
</reference>
<gene>
    <name evidence="6" type="ORF">GSY69_02190</name>
</gene>
<proteinExistence type="inferred from homology"/>
<evidence type="ECO:0000259" key="5">
    <source>
        <dbReference type="Pfam" id="PF00171"/>
    </source>
</evidence>
<evidence type="ECO:0000256" key="4">
    <source>
        <dbReference type="RuleBase" id="RU003345"/>
    </source>
</evidence>
<evidence type="ECO:0000313" key="7">
    <source>
        <dbReference type="Proteomes" id="UP000469215"/>
    </source>
</evidence>
<dbReference type="SUPFAM" id="SSF53720">
    <property type="entry name" value="ALDH-like"/>
    <property type="match status" value="1"/>
</dbReference>
<dbReference type="PANTHER" id="PTHR11699">
    <property type="entry name" value="ALDEHYDE DEHYDROGENASE-RELATED"/>
    <property type="match status" value="1"/>
</dbReference>
<dbReference type="InterPro" id="IPR016163">
    <property type="entry name" value="Ald_DH_C"/>
</dbReference>
<dbReference type="InterPro" id="IPR016162">
    <property type="entry name" value="Ald_DH_N"/>
</dbReference>